<dbReference type="CDD" id="cd06533">
    <property type="entry name" value="Glyco_transf_WecG_TagA"/>
    <property type="match status" value="1"/>
</dbReference>
<dbReference type="Pfam" id="PF03808">
    <property type="entry name" value="Glyco_tran_WecG"/>
    <property type="match status" value="1"/>
</dbReference>
<dbReference type="PANTHER" id="PTHR34136:SF1">
    <property type="entry name" value="UDP-N-ACETYL-D-MANNOSAMINURONIC ACID TRANSFERASE"/>
    <property type="match status" value="1"/>
</dbReference>
<keyword evidence="1" id="KW-0328">Glycosyltransferase</keyword>
<reference evidence="4" key="1">
    <citation type="journal article" date="2019" name="Int. J. Syst. Evol. Microbiol.">
        <title>The Global Catalogue of Microorganisms (GCM) 10K type strain sequencing project: providing services to taxonomists for standard genome sequencing and annotation.</title>
        <authorList>
            <consortium name="The Broad Institute Genomics Platform"/>
            <consortium name="The Broad Institute Genome Sequencing Center for Infectious Disease"/>
            <person name="Wu L."/>
            <person name="Ma J."/>
        </authorList>
    </citation>
    <scope>NUCLEOTIDE SEQUENCE [LARGE SCALE GENOMIC DNA]</scope>
    <source>
        <strain evidence="4">Q85</strain>
    </source>
</reference>
<protein>
    <submittedName>
        <fullName evidence="3">WecB/TagA/CpsF family glycosyltransferase</fullName>
    </submittedName>
</protein>
<evidence type="ECO:0000256" key="2">
    <source>
        <dbReference type="ARBA" id="ARBA00022679"/>
    </source>
</evidence>
<gene>
    <name evidence="3" type="ORF">ACFSC3_19975</name>
</gene>
<dbReference type="RefSeq" id="WP_380942117.1">
    <property type="nucleotide sequence ID" value="NZ_JBHUFC010000025.1"/>
</dbReference>
<proteinExistence type="predicted"/>
<evidence type="ECO:0000313" key="4">
    <source>
        <dbReference type="Proteomes" id="UP001597283"/>
    </source>
</evidence>
<dbReference type="PANTHER" id="PTHR34136">
    <property type="match status" value="1"/>
</dbReference>
<evidence type="ECO:0000256" key="1">
    <source>
        <dbReference type="ARBA" id="ARBA00022676"/>
    </source>
</evidence>
<organism evidence="3 4">
    <name type="scientific">Sphingomonas floccifaciens</name>
    <dbReference type="NCBI Taxonomy" id="1844115"/>
    <lineage>
        <taxon>Bacteria</taxon>
        <taxon>Pseudomonadati</taxon>
        <taxon>Pseudomonadota</taxon>
        <taxon>Alphaproteobacteria</taxon>
        <taxon>Sphingomonadales</taxon>
        <taxon>Sphingomonadaceae</taxon>
        <taxon>Sphingomonas</taxon>
    </lineage>
</organism>
<sequence length="262" mass="27812">MIAGSPGLARADLLGVEVLDVPLADVTAAIVARPAGTPFGYVVTPNADHLARLDAGDTTLARCYAAAEARVFDSRFLARVGRLLGTPMPRVVTGSDLTDAVLRAVPRDTPVTVIGTTAPAVTALRERFGLSEVDHLDLPFGFDPEAADIVDQALAHLRDRPATLVLLACGSPRQEILAHAIAAAGGTTGIGLCIGSAVDQVGGHVRRAPHWLRATGFEWVWRILTEPRRLIPRYLKAFRAVVALHAARRPIVRQPTPTTPSS</sequence>
<keyword evidence="2" id="KW-0808">Transferase</keyword>
<dbReference type="Proteomes" id="UP001597283">
    <property type="component" value="Unassembled WGS sequence"/>
</dbReference>
<keyword evidence="4" id="KW-1185">Reference proteome</keyword>
<dbReference type="EMBL" id="JBHUFC010000025">
    <property type="protein sequence ID" value="MFD1789841.1"/>
    <property type="molecule type" value="Genomic_DNA"/>
</dbReference>
<comment type="caution">
    <text evidence="3">The sequence shown here is derived from an EMBL/GenBank/DDBJ whole genome shotgun (WGS) entry which is preliminary data.</text>
</comment>
<evidence type="ECO:0000313" key="3">
    <source>
        <dbReference type="EMBL" id="MFD1789841.1"/>
    </source>
</evidence>
<name>A0ABW4NI42_9SPHN</name>
<accession>A0ABW4NI42</accession>
<dbReference type="InterPro" id="IPR004629">
    <property type="entry name" value="WecG_TagA_CpsF"/>
</dbReference>